<dbReference type="InterPro" id="IPR048328">
    <property type="entry name" value="Dyp_perox_C"/>
</dbReference>
<dbReference type="InterPro" id="IPR006314">
    <property type="entry name" value="Dyp_peroxidase"/>
</dbReference>
<organism evidence="11 12">
    <name type="scientific">Mycolicibacterium litorale</name>
    <dbReference type="NCBI Taxonomy" id="758802"/>
    <lineage>
        <taxon>Bacteria</taxon>
        <taxon>Bacillati</taxon>
        <taxon>Actinomycetota</taxon>
        <taxon>Actinomycetes</taxon>
        <taxon>Mycobacteriales</taxon>
        <taxon>Mycobacteriaceae</taxon>
        <taxon>Mycolicibacterium</taxon>
    </lineage>
</organism>
<dbReference type="Pfam" id="PF04261">
    <property type="entry name" value="Dyp_perox_N"/>
    <property type="match status" value="1"/>
</dbReference>
<evidence type="ECO:0000256" key="4">
    <source>
        <dbReference type="ARBA" id="ARBA00022723"/>
    </source>
</evidence>
<evidence type="ECO:0000256" key="5">
    <source>
        <dbReference type="ARBA" id="ARBA00022729"/>
    </source>
</evidence>
<evidence type="ECO:0000256" key="3">
    <source>
        <dbReference type="ARBA" id="ARBA00022617"/>
    </source>
</evidence>
<feature type="domain" description="Dyp-type peroxidase C-terminal" evidence="10">
    <location>
        <begin position="205"/>
        <end position="381"/>
    </location>
</feature>
<dbReference type="PROSITE" id="PS51404">
    <property type="entry name" value="DYP_PEROXIDASE"/>
    <property type="match status" value="1"/>
</dbReference>
<evidence type="ECO:0000256" key="2">
    <source>
        <dbReference type="ARBA" id="ARBA00022559"/>
    </source>
</evidence>
<reference evidence="11 12" key="1">
    <citation type="submission" date="2020-07" db="EMBL/GenBank/DDBJ databases">
        <title>Complete genome sequence of Mycolicibacterium litorale like strain isolated from cardiac implantable electronic device infection.</title>
        <authorList>
            <person name="Fukano H."/>
            <person name="Miyama H."/>
            <person name="Hoshino Y."/>
        </authorList>
    </citation>
    <scope>NUCLEOTIDE SEQUENCE [LARGE SCALE GENOMIC DNA]</scope>
    <source>
        <strain evidence="11 12">NIIDNTM18</strain>
    </source>
</reference>
<protein>
    <submittedName>
        <fullName evidence="11">Iron-dependent peroxidase</fullName>
    </submittedName>
</protein>
<dbReference type="InterPro" id="IPR011008">
    <property type="entry name" value="Dimeric_a/b-barrel"/>
</dbReference>
<keyword evidence="5" id="KW-0732">Signal</keyword>
<proteinExistence type="inferred from homology"/>
<sequence length="394" mass="42598">MGEGFNRRTLLGAGALAAGVAGVGMTATAAARGVSRPAVAVEPFHGAHQAGVATPPQAYTTLVALDLRPEHADRAALRSVMRLWTEDAARLTQGIPALADTEPELAADPARLTVTVGYGPDLFDAVGMGESRPPTLQPLPHFAVDRLESRWAGGHLLLQLCADNLLTITHAYRVLTKNVRAMTTVRWIQRGYRNPASAVTGAPMRNVMGQIDGTVNLDDPAELDSHVWDPGGDQPWFAGGTVMVLRRIRAEMDAWDEVDRHSKELFVGRRLDNGAPLTGSRETDEPDFAAAVNGIPVIPENSHIALARHRSDAEQFLRRPYNYDDTPTSGELSDSGLLFLAYQRDPARQFVPVQQRLSDADALNQWITPVGSAVFAILPGVGEGRYLGQQLLET</sequence>
<dbReference type="GO" id="GO:0005829">
    <property type="term" value="C:cytosol"/>
    <property type="evidence" value="ECO:0007669"/>
    <property type="project" value="TreeGrafter"/>
</dbReference>
<feature type="domain" description="Dyp-type peroxidase N-terminal" evidence="9">
    <location>
        <begin position="49"/>
        <end position="193"/>
    </location>
</feature>
<keyword evidence="4" id="KW-0479">Metal-binding</keyword>
<accession>A0A6S6NYA0</accession>
<evidence type="ECO:0000256" key="8">
    <source>
        <dbReference type="ARBA" id="ARBA00025737"/>
    </source>
</evidence>
<dbReference type="PANTHER" id="PTHR30521:SF4">
    <property type="entry name" value="DEFERROCHELATASE"/>
    <property type="match status" value="1"/>
</dbReference>
<dbReference type="EMBL" id="AP023287">
    <property type="protein sequence ID" value="BCI52353.1"/>
    <property type="molecule type" value="Genomic_DNA"/>
</dbReference>
<dbReference type="RefSeq" id="WP_185295187.1">
    <property type="nucleotide sequence ID" value="NZ_AP023287.1"/>
</dbReference>
<dbReference type="Proteomes" id="UP000515734">
    <property type="component" value="Chromosome"/>
</dbReference>
<dbReference type="GO" id="GO:0046872">
    <property type="term" value="F:metal ion binding"/>
    <property type="evidence" value="ECO:0007669"/>
    <property type="project" value="UniProtKB-KW"/>
</dbReference>
<dbReference type="SUPFAM" id="SSF54909">
    <property type="entry name" value="Dimeric alpha+beta barrel"/>
    <property type="match status" value="1"/>
</dbReference>
<comment type="cofactor">
    <cofactor evidence="1">
        <name>heme b</name>
        <dbReference type="ChEBI" id="CHEBI:60344"/>
    </cofactor>
</comment>
<keyword evidence="6" id="KW-0560">Oxidoreductase</keyword>
<evidence type="ECO:0000313" key="11">
    <source>
        <dbReference type="EMBL" id="BCI52353.1"/>
    </source>
</evidence>
<dbReference type="InterPro" id="IPR006311">
    <property type="entry name" value="TAT_signal"/>
</dbReference>
<keyword evidence="3" id="KW-0349">Heme</keyword>
<name>A0A6S6NYA0_9MYCO</name>
<evidence type="ECO:0000256" key="1">
    <source>
        <dbReference type="ARBA" id="ARBA00001970"/>
    </source>
</evidence>
<gene>
    <name evidence="11" type="ORF">NIIDNTM18_16310</name>
</gene>
<evidence type="ECO:0000256" key="6">
    <source>
        <dbReference type="ARBA" id="ARBA00023002"/>
    </source>
</evidence>
<dbReference type="Pfam" id="PF20628">
    <property type="entry name" value="Dyp_perox_C"/>
    <property type="match status" value="1"/>
</dbReference>
<dbReference type="GO" id="GO:0020037">
    <property type="term" value="F:heme binding"/>
    <property type="evidence" value="ECO:0007669"/>
    <property type="project" value="InterPro"/>
</dbReference>
<dbReference type="InterPro" id="IPR048327">
    <property type="entry name" value="Dyp_perox_N"/>
</dbReference>
<keyword evidence="2 11" id="KW-0575">Peroxidase</keyword>
<evidence type="ECO:0000259" key="9">
    <source>
        <dbReference type="Pfam" id="PF04261"/>
    </source>
</evidence>
<keyword evidence="7" id="KW-0408">Iron</keyword>
<dbReference type="GO" id="GO:0004601">
    <property type="term" value="F:peroxidase activity"/>
    <property type="evidence" value="ECO:0007669"/>
    <property type="project" value="UniProtKB-KW"/>
</dbReference>
<evidence type="ECO:0000256" key="7">
    <source>
        <dbReference type="ARBA" id="ARBA00023004"/>
    </source>
</evidence>
<comment type="similarity">
    <text evidence="8">Belongs to the DyP-type peroxidase family.</text>
</comment>
<dbReference type="PROSITE" id="PS51318">
    <property type="entry name" value="TAT"/>
    <property type="match status" value="1"/>
</dbReference>
<evidence type="ECO:0000259" key="10">
    <source>
        <dbReference type="Pfam" id="PF20628"/>
    </source>
</evidence>
<dbReference type="NCBIfam" id="TIGR01413">
    <property type="entry name" value="Dyp_perox_fam"/>
    <property type="match status" value="1"/>
</dbReference>
<evidence type="ECO:0000313" key="12">
    <source>
        <dbReference type="Proteomes" id="UP000515734"/>
    </source>
</evidence>
<dbReference type="AlphaFoldDB" id="A0A6S6NYA0"/>
<dbReference type="PANTHER" id="PTHR30521">
    <property type="entry name" value="DEFERROCHELATASE/PEROXIDASE"/>
    <property type="match status" value="1"/>
</dbReference>